<name>A0AAW2JQ69_9LAMI</name>
<organism evidence="1">
    <name type="scientific">Sesamum calycinum</name>
    <dbReference type="NCBI Taxonomy" id="2727403"/>
    <lineage>
        <taxon>Eukaryota</taxon>
        <taxon>Viridiplantae</taxon>
        <taxon>Streptophyta</taxon>
        <taxon>Embryophyta</taxon>
        <taxon>Tracheophyta</taxon>
        <taxon>Spermatophyta</taxon>
        <taxon>Magnoliopsida</taxon>
        <taxon>eudicotyledons</taxon>
        <taxon>Gunneridae</taxon>
        <taxon>Pentapetalae</taxon>
        <taxon>asterids</taxon>
        <taxon>lamiids</taxon>
        <taxon>Lamiales</taxon>
        <taxon>Pedaliaceae</taxon>
        <taxon>Sesamum</taxon>
    </lineage>
</organism>
<dbReference type="InterPro" id="IPR032567">
    <property type="entry name" value="RTL1-rel"/>
</dbReference>
<dbReference type="PANTHER" id="PTHR15503:SF45">
    <property type="entry name" value="RNA-DIRECTED DNA POLYMERASE HOMOLOG"/>
    <property type="match status" value="1"/>
</dbReference>
<reference evidence="1" key="1">
    <citation type="submission" date="2020-06" db="EMBL/GenBank/DDBJ databases">
        <authorList>
            <person name="Li T."/>
            <person name="Hu X."/>
            <person name="Zhang T."/>
            <person name="Song X."/>
            <person name="Zhang H."/>
            <person name="Dai N."/>
            <person name="Sheng W."/>
            <person name="Hou X."/>
            <person name="Wei L."/>
        </authorList>
    </citation>
    <scope>NUCLEOTIDE SEQUENCE</scope>
    <source>
        <strain evidence="1">KEN8</strain>
        <tissue evidence="1">Leaf</tissue>
    </source>
</reference>
<dbReference type="InterPro" id="IPR043502">
    <property type="entry name" value="DNA/RNA_pol_sf"/>
</dbReference>
<dbReference type="EMBL" id="JACGWM010000959">
    <property type="protein sequence ID" value="KAL0295733.1"/>
    <property type="molecule type" value="Genomic_DNA"/>
</dbReference>
<protein>
    <submittedName>
        <fullName evidence="1">Uncharacterized protein</fullName>
    </submittedName>
</protein>
<dbReference type="SUPFAM" id="SSF56672">
    <property type="entry name" value="DNA/RNA polymerases"/>
    <property type="match status" value="1"/>
</dbReference>
<dbReference type="PANTHER" id="PTHR15503">
    <property type="entry name" value="LDOC1 RELATED"/>
    <property type="match status" value="1"/>
</dbReference>
<comment type="caution">
    <text evidence="1">The sequence shown here is derived from an EMBL/GenBank/DDBJ whole genome shotgun (WGS) entry which is preliminary data.</text>
</comment>
<dbReference type="InterPro" id="IPR021109">
    <property type="entry name" value="Peptidase_aspartic_dom_sf"/>
</dbReference>
<reference evidence="1" key="2">
    <citation type="journal article" date="2024" name="Plant">
        <title>Genomic evolution and insights into agronomic trait innovations of Sesamum species.</title>
        <authorList>
            <person name="Miao H."/>
            <person name="Wang L."/>
            <person name="Qu L."/>
            <person name="Liu H."/>
            <person name="Sun Y."/>
            <person name="Le M."/>
            <person name="Wang Q."/>
            <person name="Wei S."/>
            <person name="Zheng Y."/>
            <person name="Lin W."/>
            <person name="Duan Y."/>
            <person name="Cao H."/>
            <person name="Xiong S."/>
            <person name="Wang X."/>
            <person name="Wei L."/>
            <person name="Li C."/>
            <person name="Ma Q."/>
            <person name="Ju M."/>
            <person name="Zhao R."/>
            <person name="Li G."/>
            <person name="Mu C."/>
            <person name="Tian Q."/>
            <person name="Mei H."/>
            <person name="Zhang T."/>
            <person name="Gao T."/>
            <person name="Zhang H."/>
        </authorList>
    </citation>
    <scope>NUCLEOTIDE SEQUENCE</scope>
    <source>
        <strain evidence="1">KEN8</strain>
    </source>
</reference>
<dbReference type="AlphaFoldDB" id="A0AAW2JQ69"/>
<proteinExistence type="predicted"/>
<gene>
    <name evidence="1" type="ORF">Scaly_3090900</name>
</gene>
<evidence type="ECO:0000313" key="1">
    <source>
        <dbReference type="EMBL" id="KAL0295733.1"/>
    </source>
</evidence>
<sequence>MFVDVKIHSKPVCAMINTGATHNYLASAEVERLGLVLEKGVGLKGTTNLSVVVMDNFKLISGLNFWRHTYRSFAACRFTDDAGDQTLYHPHTGRADWREKSIGHVRRGASRMNHPTCALFLLKKLNRRRSPSLAAPYRMSQPKLVELRKQLKEMLESSIIKPAKSPYRASVLFQKKADGSLRMCCDYWALNKITVKNKYPIPLGRTASTV</sequence>
<accession>A0AAW2JQ69</accession>
<dbReference type="Gene3D" id="2.40.70.10">
    <property type="entry name" value="Acid Proteases"/>
    <property type="match status" value="1"/>
</dbReference>
<dbReference type="Gene3D" id="3.10.10.10">
    <property type="entry name" value="HIV Type 1 Reverse Transcriptase, subunit A, domain 1"/>
    <property type="match status" value="1"/>
</dbReference>